<dbReference type="EMBL" id="SDEE01002069">
    <property type="protein sequence ID" value="RXW11296.1"/>
    <property type="molecule type" value="Genomic_DNA"/>
</dbReference>
<protein>
    <submittedName>
        <fullName evidence="1">Uncharacterized protein</fullName>
    </submittedName>
</protein>
<dbReference type="OrthoDB" id="10386928at2759"/>
<evidence type="ECO:0000313" key="2">
    <source>
        <dbReference type="Proteomes" id="UP000290288"/>
    </source>
</evidence>
<proteinExistence type="predicted"/>
<dbReference type="AlphaFoldDB" id="A0A4Q2CYU3"/>
<evidence type="ECO:0000313" key="1">
    <source>
        <dbReference type="EMBL" id="RXW11296.1"/>
    </source>
</evidence>
<comment type="caution">
    <text evidence="1">The sequence shown here is derived from an EMBL/GenBank/DDBJ whole genome shotgun (WGS) entry which is preliminary data.</text>
</comment>
<gene>
    <name evidence="1" type="ORF">EST38_g14558</name>
</gene>
<organism evidence="1 2">
    <name type="scientific">Candolleomyces aberdarensis</name>
    <dbReference type="NCBI Taxonomy" id="2316362"/>
    <lineage>
        <taxon>Eukaryota</taxon>
        <taxon>Fungi</taxon>
        <taxon>Dikarya</taxon>
        <taxon>Basidiomycota</taxon>
        <taxon>Agaricomycotina</taxon>
        <taxon>Agaricomycetes</taxon>
        <taxon>Agaricomycetidae</taxon>
        <taxon>Agaricales</taxon>
        <taxon>Agaricineae</taxon>
        <taxon>Psathyrellaceae</taxon>
        <taxon>Candolleomyces</taxon>
    </lineage>
</organism>
<keyword evidence="2" id="KW-1185">Reference proteome</keyword>
<name>A0A4Q2CYU3_9AGAR</name>
<feature type="non-terminal residue" evidence="1">
    <location>
        <position position="1"/>
    </location>
</feature>
<reference evidence="1 2" key="1">
    <citation type="submission" date="2019-01" db="EMBL/GenBank/DDBJ databases">
        <title>Draft genome sequence of Psathyrella aberdarensis IHI B618.</title>
        <authorList>
            <person name="Buettner E."/>
            <person name="Kellner H."/>
        </authorList>
    </citation>
    <scope>NUCLEOTIDE SEQUENCE [LARGE SCALE GENOMIC DNA]</scope>
    <source>
        <strain evidence="1 2">IHI B618</strain>
    </source>
</reference>
<dbReference type="Proteomes" id="UP000290288">
    <property type="component" value="Unassembled WGS sequence"/>
</dbReference>
<accession>A0A4Q2CYU3</accession>
<sequence length="200" mass="21988">FDPVFLDGQNQAPRGFGVAYANGQDGDGIPYEFDSLLPSIGDFPDWTLPLPDLSADPNATQYGELELGDFNASAYQNGVAQAYLNMLTAFSTQNTVFEDITEPECVNTAELWPEHCAHHANTTFYSPQPEPAASTSQLPVAQPALSQPLIEPTFHLCPFCLGKAFETENQLKRHVKHAYAGVKRGMKTRCSPPDNWRALL</sequence>